<comment type="caution">
    <text evidence="2">The sequence shown here is derived from an EMBL/GenBank/DDBJ whole genome shotgun (WGS) entry which is preliminary data.</text>
</comment>
<sequence>MSRESLHRKFNDTVEGMSSSKRTGPLVQDVASSLDGEGVAAVTRLLRTLPARPRLLGLGEPTHGEEALPELRNEIFRHLVEHEGYRSFALESDCLMGVAVDDYVTAGKGTLDEVMERGFSHGFGASPANRELVRWMRAHNEDRPAAERLRFFGFDGPLEMTRAADPRQALTALHGYLAAWLDAGLLPCAADDLDRLIGAGERWSNPAAAMDASQSIGQSAEARQLRLVADDLVALLDAYAPHLIASTSRDDWWRASLYGRTATGLLRYHYWMADDSPARVWRLMSLRDGMMAGNLQTIAEYGPTLIYAHNRHLQREKSTWQLADMALDWWSAGAIVSARLGDQYAFVASALGAMPHQALPVPHTDTVEGLLYTLPDNRYLIDARRLAAALAETGTKPVPRTDISANYGYFALDPAHLGDNDGIVFIKDVPS</sequence>
<feature type="region of interest" description="Disordered" evidence="1">
    <location>
        <begin position="1"/>
        <end position="23"/>
    </location>
</feature>
<dbReference type="InterPro" id="IPR007815">
    <property type="entry name" value="Emycin_Estase"/>
</dbReference>
<dbReference type="SUPFAM" id="SSF159501">
    <property type="entry name" value="EreA/ChaN-like"/>
    <property type="match status" value="1"/>
</dbReference>
<dbReference type="PANTHER" id="PTHR31299:SF0">
    <property type="entry name" value="ESTERASE, PUTATIVE (AFU_ORTHOLOGUE AFUA_1G05850)-RELATED"/>
    <property type="match status" value="1"/>
</dbReference>
<organism evidence="2 3">
    <name type="scientific">Nonomuraea polychroma</name>
    <dbReference type="NCBI Taxonomy" id="46176"/>
    <lineage>
        <taxon>Bacteria</taxon>
        <taxon>Bacillati</taxon>
        <taxon>Actinomycetota</taxon>
        <taxon>Actinomycetes</taxon>
        <taxon>Streptosporangiales</taxon>
        <taxon>Streptosporangiaceae</taxon>
        <taxon>Nonomuraea</taxon>
    </lineage>
</organism>
<gene>
    <name evidence="2" type="ORF">EDD27_5471</name>
</gene>
<dbReference type="Pfam" id="PF05139">
    <property type="entry name" value="Erythro_esteras"/>
    <property type="match status" value="1"/>
</dbReference>
<dbReference type="CDD" id="cd14728">
    <property type="entry name" value="Ere-like"/>
    <property type="match status" value="1"/>
</dbReference>
<dbReference type="Gene3D" id="3.30.1870.10">
    <property type="entry name" value="EreA-like, domain 2"/>
    <property type="match status" value="1"/>
</dbReference>
<dbReference type="InterPro" id="IPR052036">
    <property type="entry name" value="Hydrolase/PRTase-associated"/>
</dbReference>
<dbReference type="AlphaFoldDB" id="A0A438MAU8"/>
<proteinExistence type="predicted"/>
<dbReference type="GO" id="GO:0046677">
    <property type="term" value="P:response to antibiotic"/>
    <property type="evidence" value="ECO:0007669"/>
    <property type="project" value="InterPro"/>
</dbReference>
<feature type="compositionally biased region" description="Basic and acidic residues" evidence="1">
    <location>
        <begin position="1"/>
        <end position="12"/>
    </location>
</feature>
<dbReference type="PANTHER" id="PTHR31299">
    <property type="entry name" value="ESTERASE, PUTATIVE (AFU_ORTHOLOGUE AFUA_1G05850)-RELATED"/>
    <property type="match status" value="1"/>
</dbReference>
<dbReference type="InterPro" id="IPR014622">
    <property type="entry name" value="UCP036794_erythomycin"/>
</dbReference>
<evidence type="ECO:0000313" key="2">
    <source>
        <dbReference type="EMBL" id="RVX42807.1"/>
    </source>
</evidence>
<dbReference type="EMBL" id="SAUN01000001">
    <property type="protein sequence ID" value="RVX42807.1"/>
    <property type="molecule type" value="Genomic_DNA"/>
</dbReference>
<accession>A0A438MAU8</accession>
<protein>
    <submittedName>
        <fullName evidence="2">Erythromycin esterase-like protein</fullName>
    </submittedName>
</protein>
<dbReference type="Gene3D" id="3.40.1660.10">
    <property type="entry name" value="EreA-like (biosynthetic domain)"/>
    <property type="match status" value="1"/>
</dbReference>
<name>A0A438MAU8_9ACTN</name>
<evidence type="ECO:0000256" key="1">
    <source>
        <dbReference type="SAM" id="MobiDB-lite"/>
    </source>
</evidence>
<dbReference type="PIRSF" id="PIRSF036794">
    <property type="entry name" value="UCP_erythr_ester"/>
    <property type="match status" value="1"/>
</dbReference>
<dbReference type="Gene3D" id="1.20.1440.30">
    <property type="entry name" value="Biosynthetic Protein domain"/>
    <property type="match status" value="1"/>
</dbReference>
<keyword evidence="3" id="KW-1185">Reference proteome</keyword>
<evidence type="ECO:0000313" key="3">
    <source>
        <dbReference type="Proteomes" id="UP000284824"/>
    </source>
</evidence>
<dbReference type="Proteomes" id="UP000284824">
    <property type="component" value="Unassembled WGS sequence"/>
</dbReference>
<reference evidence="2 3" key="1">
    <citation type="submission" date="2019-01" db="EMBL/GenBank/DDBJ databases">
        <title>Sequencing the genomes of 1000 actinobacteria strains.</title>
        <authorList>
            <person name="Klenk H.-P."/>
        </authorList>
    </citation>
    <scope>NUCLEOTIDE SEQUENCE [LARGE SCALE GENOMIC DNA]</scope>
    <source>
        <strain evidence="2 3">DSM 43925</strain>
    </source>
</reference>